<dbReference type="SUPFAM" id="SSF56784">
    <property type="entry name" value="HAD-like"/>
    <property type="match status" value="1"/>
</dbReference>
<keyword evidence="3" id="KW-1185">Reference proteome</keyword>
<dbReference type="Pfam" id="PF00702">
    <property type="entry name" value="Hydrolase"/>
    <property type="match status" value="1"/>
</dbReference>
<dbReference type="SFLD" id="SFLDG01129">
    <property type="entry name" value="C1.5:_HAD__Beta-PGM__Phosphata"/>
    <property type="match status" value="1"/>
</dbReference>
<dbReference type="PANTHER" id="PTHR43316">
    <property type="entry name" value="HYDROLASE, HALOACID DELAHOGENASE-RELATED"/>
    <property type="match status" value="1"/>
</dbReference>
<sequence length="229" mass="25503">MISFTPKYITFDCYGTLINFTMSALTRSLYAPTLITNPSFDMDRFLSFFTAYRLDECFGPYKPYKEVIASALRRTCARFDPAVISYDAQIAEQLYAAVPTWGPHPDVPEGLQRLVAKGYKLVILSNAADEQIMQNVAQLGAEFHAVVTAEQVKSYKPRMQGFEMMYERLGCRPEETLHVSSSLRYDLIVADGLGVGGTVLVKRAGEPEISGYGVHEVNTIGELADWLGC</sequence>
<dbReference type="InterPro" id="IPR023214">
    <property type="entry name" value="HAD_sf"/>
</dbReference>
<dbReference type="NCBIfam" id="TIGR01428">
    <property type="entry name" value="HAD_type_II"/>
    <property type="match status" value="1"/>
</dbReference>
<dbReference type="EMBL" id="ML978729">
    <property type="protein sequence ID" value="KAF2085658.1"/>
    <property type="molecule type" value="Genomic_DNA"/>
</dbReference>
<dbReference type="InterPro" id="IPR006328">
    <property type="entry name" value="2-HAD"/>
</dbReference>
<proteinExistence type="predicted"/>
<reference evidence="2" key="1">
    <citation type="journal article" date="2020" name="Stud. Mycol.">
        <title>101 Dothideomycetes genomes: a test case for predicting lifestyles and emergence of pathogens.</title>
        <authorList>
            <person name="Haridas S."/>
            <person name="Albert R."/>
            <person name="Binder M."/>
            <person name="Bloem J."/>
            <person name="Labutti K."/>
            <person name="Salamov A."/>
            <person name="Andreopoulos B."/>
            <person name="Baker S."/>
            <person name="Barry K."/>
            <person name="Bills G."/>
            <person name="Bluhm B."/>
            <person name="Cannon C."/>
            <person name="Castanera R."/>
            <person name="Culley D."/>
            <person name="Daum C."/>
            <person name="Ezra D."/>
            <person name="Gonzalez J."/>
            <person name="Henrissat B."/>
            <person name="Kuo A."/>
            <person name="Liang C."/>
            <person name="Lipzen A."/>
            <person name="Lutzoni F."/>
            <person name="Magnuson J."/>
            <person name="Mondo S."/>
            <person name="Nolan M."/>
            <person name="Ohm R."/>
            <person name="Pangilinan J."/>
            <person name="Park H.-J."/>
            <person name="Ramirez L."/>
            <person name="Alfaro M."/>
            <person name="Sun H."/>
            <person name="Tritt A."/>
            <person name="Yoshinaga Y."/>
            <person name="Zwiers L.-H."/>
            <person name="Turgeon B."/>
            <person name="Goodwin S."/>
            <person name="Spatafora J."/>
            <person name="Crous P."/>
            <person name="Grigoriev I."/>
        </authorList>
    </citation>
    <scope>NUCLEOTIDE SEQUENCE</scope>
    <source>
        <strain evidence="2">CBS 121410</strain>
    </source>
</reference>
<dbReference type="PANTHER" id="PTHR43316:SF9">
    <property type="entry name" value="ACID DEHALOGENASE, PUTATIVE (AFU_ORTHOLOGUE AFUA_6G14460)-RELATED"/>
    <property type="match status" value="1"/>
</dbReference>
<keyword evidence="1" id="KW-0378">Hydrolase</keyword>
<gene>
    <name evidence="2" type="ORF">K490DRAFT_46050</name>
</gene>
<dbReference type="SFLD" id="SFLDS00003">
    <property type="entry name" value="Haloacid_Dehalogenase"/>
    <property type="match status" value="1"/>
</dbReference>
<evidence type="ECO:0000256" key="1">
    <source>
        <dbReference type="ARBA" id="ARBA00022801"/>
    </source>
</evidence>
<dbReference type="OrthoDB" id="444127at2759"/>
<dbReference type="GO" id="GO:0016791">
    <property type="term" value="F:phosphatase activity"/>
    <property type="evidence" value="ECO:0007669"/>
    <property type="project" value="UniProtKB-ARBA"/>
</dbReference>
<accession>A0A9P4HTI6</accession>
<comment type="caution">
    <text evidence="2">The sequence shown here is derived from an EMBL/GenBank/DDBJ whole genome shotgun (WGS) entry which is preliminary data.</text>
</comment>
<dbReference type="AlphaFoldDB" id="A0A9P4HTI6"/>
<protein>
    <submittedName>
        <fullName evidence="2">Haloacid dehalogenase type II</fullName>
    </submittedName>
</protein>
<dbReference type="GO" id="GO:0019120">
    <property type="term" value="F:hydrolase activity, acting on acid halide bonds, in C-halide compounds"/>
    <property type="evidence" value="ECO:0007669"/>
    <property type="project" value="InterPro"/>
</dbReference>
<dbReference type="InterPro" id="IPR006439">
    <property type="entry name" value="HAD-SF_hydro_IA"/>
</dbReference>
<dbReference type="Gene3D" id="3.40.50.1000">
    <property type="entry name" value="HAD superfamily/HAD-like"/>
    <property type="match status" value="1"/>
</dbReference>
<dbReference type="CDD" id="cd02588">
    <property type="entry name" value="HAD_L2-DEX"/>
    <property type="match status" value="1"/>
</dbReference>
<name>A0A9P4HTI6_9PEZI</name>
<dbReference type="InterPro" id="IPR036412">
    <property type="entry name" value="HAD-like_sf"/>
</dbReference>
<evidence type="ECO:0000313" key="2">
    <source>
        <dbReference type="EMBL" id="KAF2085658.1"/>
    </source>
</evidence>
<dbReference type="NCBIfam" id="TIGR01493">
    <property type="entry name" value="HAD-SF-IA-v2"/>
    <property type="match status" value="1"/>
</dbReference>
<evidence type="ECO:0000313" key="3">
    <source>
        <dbReference type="Proteomes" id="UP000799776"/>
    </source>
</evidence>
<dbReference type="InterPro" id="IPR051540">
    <property type="entry name" value="S-2-haloacid_dehalogenase"/>
</dbReference>
<organism evidence="2 3">
    <name type="scientific">Saccharata proteae CBS 121410</name>
    <dbReference type="NCBI Taxonomy" id="1314787"/>
    <lineage>
        <taxon>Eukaryota</taxon>
        <taxon>Fungi</taxon>
        <taxon>Dikarya</taxon>
        <taxon>Ascomycota</taxon>
        <taxon>Pezizomycotina</taxon>
        <taxon>Dothideomycetes</taxon>
        <taxon>Dothideomycetes incertae sedis</taxon>
        <taxon>Botryosphaeriales</taxon>
        <taxon>Saccharataceae</taxon>
        <taxon>Saccharata</taxon>
    </lineage>
</organism>
<dbReference type="Proteomes" id="UP000799776">
    <property type="component" value="Unassembled WGS sequence"/>
</dbReference>
<dbReference type="Gene3D" id="1.10.150.750">
    <property type="match status" value="1"/>
</dbReference>